<evidence type="ECO:0000259" key="1">
    <source>
        <dbReference type="Pfam" id="PF02557"/>
    </source>
</evidence>
<organism evidence="2 3">
    <name type="scientific">Candidatus Eubacterium avistercoris</name>
    <dbReference type="NCBI Taxonomy" id="2838567"/>
    <lineage>
        <taxon>Bacteria</taxon>
        <taxon>Bacillati</taxon>
        <taxon>Bacillota</taxon>
        <taxon>Clostridia</taxon>
        <taxon>Eubacteriales</taxon>
        <taxon>Eubacteriaceae</taxon>
        <taxon>Eubacterium</taxon>
    </lineage>
</organism>
<reference evidence="2" key="2">
    <citation type="submission" date="2021-04" db="EMBL/GenBank/DDBJ databases">
        <authorList>
            <person name="Gilroy R."/>
        </authorList>
    </citation>
    <scope>NUCLEOTIDE SEQUENCE</scope>
    <source>
        <strain evidence="2">CHK192-9172</strain>
    </source>
</reference>
<dbReference type="SUPFAM" id="SSF55166">
    <property type="entry name" value="Hedgehog/DD-peptidase"/>
    <property type="match status" value="1"/>
</dbReference>
<proteinExistence type="predicted"/>
<sequence length="189" mass="21443">MNRSFYLQLVNPWHPAMEIPDSSQLAAPHPDYPDILMESRAAQALKSLLARLDAFDRIVPVSGFRSHQQQQKIWDDSMKENGYLFTKQYVAIPGCSEHETGLAIDLAANAPDIDFIRPDFPYTGIYGQFRALAPSYGFILRYPAGKESITRISEEPWHFRYVGVPYASIITNRGLVLEEYADSNKRSVS</sequence>
<dbReference type="AlphaFoldDB" id="A0A9D2IGP3"/>
<dbReference type="CDD" id="cd14849">
    <property type="entry name" value="DD-dipeptidase_VanXYc"/>
    <property type="match status" value="1"/>
</dbReference>
<dbReference type="PANTHER" id="PTHR34385">
    <property type="entry name" value="D-ALANYL-D-ALANINE CARBOXYPEPTIDASE"/>
    <property type="match status" value="1"/>
</dbReference>
<protein>
    <submittedName>
        <fullName evidence="2">M15 family metallopeptidase</fullName>
    </submittedName>
</protein>
<dbReference type="PANTHER" id="PTHR34385:SF1">
    <property type="entry name" value="PEPTIDOGLYCAN L-ALANYL-D-GLUTAMATE ENDOPEPTIDASE CWLK"/>
    <property type="match status" value="1"/>
</dbReference>
<dbReference type="Pfam" id="PF02557">
    <property type="entry name" value="VanY"/>
    <property type="match status" value="1"/>
</dbReference>
<dbReference type="InterPro" id="IPR009045">
    <property type="entry name" value="Zn_M74/Hedgehog-like"/>
</dbReference>
<comment type="caution">
    <text evidence="2">The sequence shown here is derived from an EMBL/GenBank/DDBJ whole genome shotgun (WGS) entry which is preliminary data.</text>
</comment>
<dbReference type="Gene3D" id="3.30.1380.10">
    <property type="match status" value="1"/>
</dbReference>
<gene>
    <name evidence="2" type="ORF">IAA08_10680</name>
</gene>
<evidence type="ECO:0000313" key="2">
    <source>
        <dbReference type="EMBL" id="HIZ08382.1"/>
    </source>
</evidence>
<reference evidence="2" key="1">
    <citation type="journal article" date="2021" name="PeerJ">
        <title>Extensive microbial diversity within the chicken gut microbiome revealed by metagenomics and culture.</title>
        <authorList>
            <person name="Gilroy R."/>
            <person name="Ravi A."/>
            <person name="Getino M."/>
            <person name="Pursley I."/>
            <person name="Horton D.L."/>
            <person name="Alikhan N.F."/>
            <person name="Baker D."/>
            <person name="Gharbi K."/>
            <person name="Hall N."/>
            <person name="Watson M."/>
            <person name="Adriaenssens E.M."/>
            <person name="Foster-Nyarko E."/>
            <person name="Jarju S."/>
            <person name="Secka A."/>
            <person name="Antonio M."/>
            <person name="Oren A."/>
            <person name="Chaudhuri R.R."/>
            <person name="La Ragione R."/>
            <person name="Hildebrand F."/>
            <person name="Pallen M.J."/>
        </authorList>
    </citation>
    <scope>NUCLEOTIDE SEQUENCE</scope>
    <source>
        <strain evidence="2">CHK192-9172</strain>
    </source>
</reference>
<dbReference type="Proteomes" id="UP000824024">
    <property type="component" value="Unassembled WGS sequence"/>
</dbReference>
<dbReference type="InterPro" id="IPR003709">
    <property type="entry name" value="VanY-like_core_dom"/>
</dbReference>
<dbReference type="GO" id="GO:0008233">
    <property type="term" value="F:peptidase activity"/>
    <property type="evidence" value="ECO:0007669"/>
    <property type="project" value="InterPro"/>
</dbReference>
<accession>A0A9D2IGP3</accession>
<dbReference type="EMBL" id="DXCH01000285">
    <property type="protein sequence ID" value="HIZ08382.1"/>
    <property type="molecule type" value="Genomic_DNA"/>
</dbReference>
<feature type="domain" description="D-alanyl-D-alanine carboxypeptidase-like core" evidence="1">
    <location>
        <begin position="36"/>
        <end position="163"/>
    </location>
</feature>
<evidence type="ECO:0000313" key="3">
    <source>
        <dbReference type="Proteomes" id="UP000824024"/>
    </source>
</evidence>
<name>A0A9D2IGP3_9FIRM</name>
<dbReference type="GO" id="GO:0006508">
    <property type="term" value="P:proteolysis"/>
    <property type="evidence" value="ECO:0007669"/>
    <property type="project" value="InterPro"/>
</dbReference>
<dbReference type="InterPro" id="IPR052179">
    <property type="entry name" value="DD-CPase-like"/>
</dbReference>